<evidence type="ECO:0000259" key="1">
    <source>
        <dbReference type="SMART" id="SM00228"/>
    </source>
</evidence>
<dbReference type="Gene3D" id="1.10.390.10">
    <property type="entry name" value="Neutral Protease Domain 2"/>
    <property type="match status" value="1"/>
</dbReference>
<evidence type="ECO:0000313" key="3">
    <source>
        <dbReference type="Proteomes" id="UP000199600"/>
    </source>
</evidence>
<dbReference type="InterPro" id="IPR007963">
    <property type="entry name" value="Peptidase_M61_catalytic"/>
</dbReference>
<protein>
    <submittedName>
        <fullName evidence="2">Peptidase M61 domain protein</fullName>
    </submittedName>
</protein>
<dbReference type="Pfam" id="PF05299">
    <property type="entry name" value="Peptidase_M61"/>
    <property type="match status" value="1"/>
</dbReference>
<dbReference type="Pfam" id="PF13180">
    <property type="entry name" value="PDZ_2"/>
    <property type="match status" value="1"/>
</dbReference>
<organism evidence="2 3">
    <name type="scientific">Candidatus Propionivibrio aalborgensis</name>
    <dbReference type="NCBI Taxonomy" id="1860101"/>
    <lineage>
        <taxon>Bacteria</taxon>
        <taxon>Pseudomonadati</taxon>
        <taxon>Pseudomonadota</taxon>
        <taxon>Betaproteobacteria</taxon>
        <taxon>Rhodocyclales</taxon>
        <taxon>Rhodocyclaceae</taxon>
        <taxon>Propionivibrio</taxon>
    </lineage>
</organism>
<sequence length="590" mass="66258">MNNAAIRYSIRPLSVHAHTFEGRCTVASPDPTGQCFSLPAWIPGSYLIRDFARHIVAIRAVSGSRPVSLTKLDKHTWQAARLKHGESITVTCEVYAWDLSVRGAHLDETHAFFNGTSVFLRVLGQEELPCLIDIQPPAGEAFKDWRIATALEPAHGEQHCAKRHGYGLYRAASYDELIDHPVEMGRFALARFVARGIPHEIAITGQHDCDMQRLTADLKRICEWQIRFFGEPAPMPRYVFLITAVGDAYGGLEHRASTALLCSRNDLPWRGMKKMSEGYRTFLGLCSHEYFHTWNVKRIRPAAFTPYDLDRENYTTLLWAFEGITSYYDDLALLRCGAIELQDWLELLAKTISNVQRGPGRRRQTLAESSFDAWNKFYRPDENTPNAVVSYYAKGALVALALDLTLRNKTNGAISLDDIMRALWQRHGKTGIGVGEEDIRLIAEECSGLNLKRFFSAAVHGTGELPLKKLLATFGLKLEWVAAETPSFGVKTADEGGQLKLTTVYDDSAAQRAGLSAGDVLLAINDLRVASTNIDKLLTRCQPGDTVKVHAFRRDELKEFRVRLDRSQDDMARLVADARPNNLRRRWLGI</sequence>
<dbReference type="SUPFAM" id="SSF50156">
    <property type="entry name" value="PDZ domain-like"/>
    <property type="match status" value="1"/>
</dbReference>
<dbReference type="Proteomes" id="UP000199600">
    <property type="component" value="Unassembled WGS sequence"/>
</dbReference>
<feature type="domain" description="PDZ" evidence="1">
    <location>
        <begin position="486"/>
        <end position="555"/>
    </location>
</feature>
<dbReference type="InterPro" id="IPR027268">
    <property type="entry name" value="Peptidase_M4/M1_CTD_sf"/>
</dbReference>
<dbReference type="SMART" id="SM00228">
    <property type="entry name" value="PDZ"/>
    <property type="match status" value="1"/>
</dbReference>
<dbReference type="AlphaFoldDB" id="A0A1A8XTY1"/>
<dbReference type="EMBL" id="FLQY01000201">
    <property type="protein sequence ID" value="SBT08515.1"/>
    <property type="molecule type" value="Genomic_DNA"/>
</dbReference>
<accession>A0A1A8XTY1</accession>
<evidence type="ECO:0000313" key="2">
    <source>
        <dbReference type="EMBL" id="SBT08515.1"/>
    </source>
</evidence>
<gene>
    <name evidence="2" type="ORF">PROAA_280022</name>
</gene>
<dbReference type="Gene3D" id="2.60.40.3650">
    <property type="match status" value="1"/>
</dbReference>
<keyword evidence="3" id="KW-1185">Reference proteome</keyword>
<dbReference type="SUPFAM" id="SSF55486">
    <property type="entry name" value="Metalloproteases ('zincins'), catalytic domain"/>
    <property type="match status" value="1"/>
</dbReference>
<dbReference type="InterPro" id="IPR001478">
    <property type="entry name" value="PDZ"/>
</dbReference>
<proteinExistence type="predicted"/>
<dbReference type="PIRSF" id="PIRSF016493">
    <property type="entry name" value="Glycyl_aminpptds"/>
    <property type="match status" value="1"/>
</dbReference>
<dbReference type="InterPro" id="IPR036034">
    <property type="entry name" value="PDZ_sf"/>
</dbReference>
<reference evidence="2 3" key="1">
    <citation type="submission" date="2016-06" db="EMBL/GenBank/DDBJ databases">
        <authorList>
            <person name="Kjaerup R.B."/>
            <person name="Dalgaard T.S."/>
            <person name="Juul-Madsen H.R."/>
        </authorList>
    </citation>
    <scope>NUCLEOTIDE SEQUENCE [LARGE SCALE GENOMIC DNA]</scope>
    <source>
        <strain evidence="2">2</strain>
    </source>
</reference>
<dbReference type="InterPro" id="IPR024191">
    <property type="entry name" value="Peptidase_M61"/>
</dbReference>
<dbReference type="Pfam" id="PF17899">
    <property type="entry name" value="Peptidase_M61_N"/>
    <property type="match status" value="1"/>
</dbReference>
<dbReference type="Gene3D" id="2.30.42.10">
    <property type="match status" value="1"/>
</dbReference>
<dbReference type="RefSeq" id="WP_186411260.1">
    <property type="nucleotide sequence ID" value="NZ_FLQY01000201.1"/>
</dbReference>
<name>A0A1A8XTY1_9RHOO</name>
<dbReference type="InterPro" id="IPR040756">
    <property type="entry name" value="Peptidase_M61_N"/>
</dbReference>